<evidence type="ECO:0000256" key="4">
    <source>
        <dbReference type="ARBA" id="ARBA00022989"/>
    </source>
</evidence>
<keyword evidence="8" id="KW-1185">Reference proteome</keyword>
<sequence length="511" mass="58215">MFSIISRFLQLGFLVYVAVAVLYTTRLFLSIATPGILHSVKLFSDSSQGKNTGSEISRKFEIDSRLLQVFSGSAQTPLIWPTDNPYLDGRTQFPAVHEETLLSKAFTQSLHPTKIVPYYFRASSKIQSDDVTIATLVTSNRFKVLRQLVERYQGPISVAIHVPLPVEGISAMSDDHPSIRALKELHELYYSSPHFSDYVDVHLAVSPFSRSVRGSKVESGTGNDGQGEGGRQFNLWRNVARLFARTEFVMMLDVDFAVCTDWRSAVRKSMHKLELNDREWNPNAPLNVGPAWRNSMNETARLNVFKRLRAGTAALVVPVFEYLDQEDGSDQRIFPRDKETLLRLVLGSAPKIASFHASWAVGHNSTNYAQYYSIPPGQDDIYPVGQYQSAYEPYVIMSKNVPWCDERFTGYGANKAACLFEMYLSGVSFFVMSDHFLIHQSHKYEEQARREERKYNRKLYTDFKEEACLRYLHRFHVEGMLNSSKATNVKEECKKVKTVQKIASELFSIEL</sequence>
<dbReference type="Pfam" id="PF13896">
    <property type="entry name" value="Glyco_transf_49"/>
    <property type="match status" value="1"/>
</dbReference>
<evidence type="ECO:0000256" key="2">
    <source>
        <dbReference type="ARBA" id="ARBA00022692"/>
    </source>
</evidence>
<keyword evidence="6" id="KW-0325">Glycoprotein</keyword>
<protein>
    <recommendedName>
        <fullName evidence="9">Glycosyltransferase family 49 protein</fullName>
    </recommendedName>
</protein>
<evidence type="ECO:0000256" key="3">
    <source>
        <dbReference type="ARBA" id="ARBA00022968"/>
    </source>
</evidence>
<dbReference type="InterPro" id="IPR051292">
    <property type="entry name" value="Xyl/GlcA_transferase"/>
</dbReference>
<proteinExistence type="predicted"/>
<dbReference type="EMBL" id="OZ037953">
    <property type="protein sequence ID" value="CAL1697469.1"/>
    <property type="molecule type" value="Genomic_DNA"/>
</dbReference>
<dbReference type="PANTHER" id="PTHR12270">
    <property type="entry name" value="GLYCOSYLTRANSFERASE-RELATED"/>
    <property type="match status" value="1"/>
</dbReference>
<organism evidence="7 8">
    <name type="scientific">Somion occarium</name>
    <dbReference type="NCBI Taxonomy" id="3059160"/>
    <lineage>
        <taxon>Eukaryota</taxon>
        <taxon>Fungi</taxon>
        <taxon>Dikarya</taxon>
        <taxon>Basidiomycota</taxon>
        <taxon>Agaricomycotina</taxon>
        <taxon>Agaricomycetes</taxon>
        <taxon>Polyporales</taxon>
        <taxon>Cerrenaceae</taxon>
        <taxon>Somion</taxon>
    </lineage>
</organism>
<comment type="subcellular location">
    <subcellularLocation>
        <location evidence="1">Membrane</location>
        <topology evidence="1">Single-pass type II membrane protein</topology>
    </subcellularLocation>
</comment>
<evidence type="ECO:0008006" key="9">
    <source>
        <dbReference type="Google" id="ProtNLM"/>
    </source>
</evidence>
<evidence type="ECO:0000256" key="6">
    <source>
        <dbReference type="ARBA" id="ARBA00023180"/>
    </source>
</evidence>
<accession>A0ABP1CS30</accession>
<evidence type="ECO:0000313" key="7">
    <source>
        <dbReference type="EMBL" id="CAL1697469.1"/>
    </source>
</evidence>
<keyword evidence="3" id="KW-0735">Signal-anchor</keyword>
<keyword evidence="5" id="KW-0472">Membrane</keyword>
<evidence type="ECO:0000313" key="8">
    <source>
        <dbReference type="Proteomes" id="UP001497453"/>
    </source>
</evidence>
<evidence type="ECO:0000256" key="5">
    <source>
        <dbReference type="ARBA" id="ARBA00023136"/>
    </source>
</evidence>
<keyword evidence="4" id="KW-1133">Transmembrane helix</keyword>
<evidence type="ECO:0000256" key="1">
    <source>
        <dbReference type="ARBA" id="ARBA00004606"/>
    </source>
</evidence>
<gene>
    <name evidence="7" type="ORF">GFSPODELE1_LOCUS1673</name>
</gene>
<name>A0ABP1CS30_9APHY</name>
<dbReference type="Proteomes" id="UP001497453">
    <property type="component" value="Chromosome 10"/>
</dbReference>
<dbReference type="PANTHER" id="PTHR12270:SF25">
    <property type="entry name" value="GLYCOSYLTRANSFERASE-LIKE PROTEIN LARGE"/>
    <property type="match status" value="1"/>
</dbReference>
<keyword evidence="2" id="KW-0812">Transmembrane</keyword>
<reference evidence="8" key="1">
    <citation type="submission" date="2024-04" db="EMBL/GenBank/DDBJ databases">
        <authorList>
            <person name="Shaw F."/>
            <person name="Minotto A."/>
        </authorList>
    </citation>
    <scope>NUCLEOTIDE SEQUENCE [LARGE SCALE GENOMIC DNA]</scope>
</reference>